<comment type="similarity">
    <text evidence="1">Belongs to the glycosyl hydrolase 73 family.</text>
</comment>
<keyword evidence="2" id="KW-0378">Hydrolase</keyword>
<feature type="signal peptide" evidence="4">
    <location>
        <begin position="1"/>
        <end position="26"/>
    </location>
</feature>
<gene>
    <name evidence="6" type="ORF">BCR26_08620</name>
</gene>
<dbReference type="Proteomes" id="UP000095256">
    <property type="component" value="Unassembled WGS sequence"/>
</dbReference>
<reference evidence="6 7" key="1">
    <citation type="submission" date="2016-09" db="EMBL/GenBank/DDBJ databases">
        <authorList>
            <person name="Capua I."/>
            <person name="De Benedictis P."/>
            <person name="Joannis T."/>
            <person name="Lombin L.H."/>
            <person name="Cattoli G."/>
        </authorList>
    </citation>
    <scope>NUCLEOTIDE SEQUENCE [LARGE SCALE GENOMIC DNA]</scope>
    <source>
        <strain evidence="6 7">LMG 25899</strain>
    </source>
</reference>
<dbReference type="InterPro" id="IPR016047">
    <property type="entry name" value="M23ase_b-sheet_dom"/>
</dbReference>
<evidence type="ECO:0000256" key="3">
    <source>
        <dbReference type="SAM" id="MobiDB-lite"/>
    </source>
</evidence>
<comment type="caution">
    <text evidence="6">The sequence shown here is derived from an EMBL/GenBank/DDBJ whole genome shotgun (WGS) entry which is preliminary data.</text>
</comment>
<dbReference type="Gene3D" id="1.10.530.10">
    <property type="match status" value="1"/>
</dbReference>
<keyword evidence="4" id="KW-0732">Signal</keyword>
<sequence length="408" mass="44737">MKKTMTLITVMLLAFHSLPVISYAYAAEQEETILSTSTIEESTETTTSSSELLTEQSTEKSTESIPEATTESSHVVEPENQASQEAVTNYQPEEQVVSDVQMQGVADPLSTKIERNLTTEEFVKKVGNEARKVAAENDLFASVMIAQAILESGSGSSQLSQAPYYNLFGIKGEFEGQSVTFNTQEDDGTGNLYMIQSSFRQYPSFKESFQDYSDLLKGGVTWNEAIYQGTWKSVATTYQNATQSLTGVYASDTKYNEKLNQLIETYELTKYDFPEAEVIAEDGQFTQPLTTEEPITDTFGGEDNHRGVDFAAAEGTPIHAMSAGTIIFAQYHDSWGNYVAIQHSNGITSLYAHQSMISVSVGDIVTQGQVIGFVGSTGNSTGPHLHVEICQDSSLLPEKLVDPLIFLH</sequence>
<dbReference type="SMART" id="SM00047">
    <property type="entry name" value="LYZ2"/>
    <property type="match status" value="1"/>
</dbReference>
<evidence type="ECO:0000313" key="7">
    <source>
        <dbReference type="Proteomes" id="UP000095256"/>
    </source>
</evidence>
<name>A0A1E5L0D4_9ENTE</name>
<dbReference type="InterPro" id="IPR002901">
    <property type="entry name" value="MGlyc_endo_b_GlcNAc-like_dom"/>
</dbReference>
<organism evidence="6 7">
    <name type="scientific">Enterococcus rivorum</name>
    <dbReference type="NCBI Taxonomy" id="762845"/>
    <lineage>
        <taxon>Bacteria</taxon>
        <taxon>Bacillati</taxon>
        <taxon>Bacillota</taxon>
        <taxon>Bacilli</taxon>
        <taxon>Lactobacillales</taxon>
        <taxon>Enterococcaceae</taxon>
        <taxon>Enterococcus</taxon>
    </lineage>
</organism>
<evidence type="ECO:0000256" key="2">
    <source>
        <dbReference type="ARBA" id="ARBA00022801"/>
    </source>
</evidence>
<dbReference type="PANTHER" id="PTHR33308:SF9">
    <property type="entry name" value="PEPTIDOGLYCAN HYDROLASE FLGJ"/>
    <property type="match status" value="1"/>
</dbReference>
<accession>A0A1E5L0D4</accession>
<dbReference type="SUPFAM" id="SSF51261">
    <property type="entry name" value="Duplicated hybrid motif"/>
    <property type="match status" value="1"/>
</dbReference>
<proteinExistence type="inferred from homology"/>
<feature type="compositionally biased region" description="Low complexity" evidence="3">
    <location>
        <begin position="36"/>
        <end position="56"/>
    </location>
</feature>
<feature type="chain" id="PRO_5009180614" description="Mannosyl-glycoprotein endo-beta-N-acetylglucosamidase-like domain-containing protein" evidence="4">
    <location>
        <begin position="27"/>
        <end position="408"/>
    </location>
</feature>
<evidence type="ECO:0000259" key="5">
    <source>
        <dbReference type="SMART" id="SM00047"/>
    </source>
</evidence>
<evidence type="ECO:0000313" key="6">
    <source>
        <dbReference type="EMBL" id="OEH83534.1"/>
    </source>
</evidence>
<dbReference type="Pfam" id="PF01551">
    <property type="entry name" value="Peptidase_M23"/>
    <property type="match status" value="1"/>
</dbReference>
<dbReference type="PANTHER" id="PTHR33308">
    <property type="entry name" value="PEPTIDOGLYCAN HYDROLASE FLGJ"/>
    <property type="match status" value="1"/>
</dbReference>
<dbReference type="CDD" id="cd12797">
    <property type="entry name" value="M23_peptidase"/>
    <property type="match status" value="1"/>
</dbReference>
<dbReference type="Gene3D" id="2.70.70.10">
    <property type="entry name" value="Glucose Permease (Domain IIA)"/>
    <property type="match status" value="1"/>
</dbReference>
<feature type="region of interest" description="Disordered" evidence="3">
    <location>
        <begin position="36"/>
        <end position="86"/>
    </location>
</feature>
<protein>
    <recommendedName>
        <fullName evidence="5">Mannosyl-glycoprotein endo-beta-N-acetylglucosamidase-like domain-containing protein</fullName>
    </recommendedName>
</protein>
<dbReference type="AlphaFoldDB" id="A0A1E5L0D4"/>
<dbReference type="STRING" id="762845.BCR26_08620"/>
<dbReference type="GO" id="GO:0004040">
    <property type="term" value="F:amidase activity"/>
    <property type="evidence" value="ECO:0007669"/>
    <property type="project" value="InterPro"/>
</dbReference>
<evidence type="ECO:0000256" key="1">
    <source>
        <dbReference type="ARBA" id="ARBA00010266"/>
    </source>
</evidence>
<dbReference type="Pfam" id="PF01832">
    <property type="entry name" value="Glucosaminidase"/>
    <property type="match status" value="1"/>
</dbReference>
<dbReference type="InterPro" id="IPR051056">
    <property type="entry name" value="Glycosyl_Hydrolase_73"/>
</dbReference>
<feature type="domain" description="Mannosyl-glycoprotein endo-beta-N-acetylglucosamidase-like" evidence="5">
    <location>
        <begin position="112"/>
        <end position="272"/>
    </location>
</feature>
<dbReference type="Gene3D" id="4.10.80.30">
    <property type="entry name" value="DNA polymerase, domain 6"/>
    <property type="match status" value="1"/>
</dbReference>
<evidence type="ECO:0000256" key="4">
    <source>
        <dbReference type="SAM" id="SignalP"/>
    </source>
</evidence>
<dbReference type="InterPro" id="IPR011055">
    <property type="entry name" value="Dup_hybrid_motif"/>
</dbReference>
<dbReference type="EMBL" id="MIEK01000005">
    <property type="protein sequence ID" value="OEH83534.1"/>
    <property type="molecule type" value="Genomic_DNA"/>
</dbReference>
<keyword evidence="7" id="KW-1185">Reference proteome</keyword>
<dbReference type="RefSeq" id="WP_069697407.1">
    <property type="nucleotide sequence ID" value="NZ_JAGGMA010000012.1"/>
</dbReference>